<gene>
    <name evidence="1" type="ORF">FO440_10200</name>
</gene>
<dbReference type="EMBL" id="VLPK01000001">
    <property type="protein sequence ID" value="TSJ44523.1"/>
    <property type="molecule type" value="Genomic_DNA"/>
</dbReference>
<keyword evidence="2" id="KW-1185">Reference proteome</keyword>
<sequence>MSSYKEHPTFQRPAEIELIRSMSHRKLTARENKRLDKYLQGPPSSKDAFIIKPAADWLETENDTHAGKLFGDFWYQGELCIMFADTNVGKSILAVQIGDSLSRGIPIPGIGGDRPAEKVLYFDFELSAAQFKKRYSSDLQGNYRFGPGFTRLVFNPDADGARKFATYADYLNNAIENVLITSGARILIIDNITCLRSSTEAAASAVALMSKLQAIKSQYGLSILVLAHTPKRNPARPISRNDLQGSKMLINFTDSAFAIGESQTDKGLRYLKQIKQRSGTQVHGADNVCLCRMIKPNNFLHFDICGREPEARHLLHYTEQQRKANEDRIIQLHDQGLSLRAIVAETNSSLGTVARLLRRLEKV</sequence>
<dbReference type="Gene3D" id="3.40.50.300">
    <property type="entry name" value="P-loop containing nucleotide triphosphate hydrolases"/>
    <property type="match status" value="1"/>
</dbReference>
<reference evidence="1 2" key="1">
    <citation type="submission" date="2019-07" db="EMBL/GenBank/DDBJ databases">
        <authorList>
            <person name="Huq M.A."/>
        </authorList>
    </citation>
    <scope>NUCLEOTIDE SEQUENCE [LARGE SCALE GENOMIC DNA]</scope>
    <source>
        <strain evidence="1 2">MAH-19</strain>
    </source>
</reference>
<evidence type="ECO:0000313" key="1">
    <source>
        <dbReference type="EMBL" id="TSJ44523.1"/>
    </source>
</evidence>
<dbReference type="RefSeq" id="WP_144248084.1">
    <property type="nucleotide sequence ID" value="NZ_VLPK01000001.1"/>
</dbReference>
<dbReference type="AlphaFoldDB" id="A0A556MXH6"/>
<dbReference type="Proteomes" id="UP000318733">
    <property type="component" value="Unassembled WGS sequence"/>
</dbReference>
<dbReference type="OrthoDB" id="786308at2"/>
<dbReference type="Pfam" id="PF13481">
    <property type="entry name" value="AAA_25"/>
    <property type="match status" value="1"/>
</dbReference>
<comment type="caution">
    <text evidence="1">The sequence shown here is derived from an EMBL/GenBank/DDBJ whole genome shotgun (WGS) entry which is preliminary data.</text>
</comment>
<evidence type="ECO:0000313" key="2">
    <source>
        <dbReference type="Proteomes" id="UP000318733"/>
    </source>
</evidence>
<protein>
    <submittedName>
        <fullName evidence="1">AAA family ATPase</fullName>
    </submittedName>
</protein>
<accession>A0A556MXH6</accession>
<dbReference type="SUPFAM" id="SSF52540">
    <property type="entry name" value="P-loop containing nucleoside triphosphate hydrolases"/>
    <property type="match status" value="1"/>
</dbReference>
<dbReference type="InterPro" id="IPR027417">
    <property type="entry name" value="P-loop_NTPase"/>
</dbReference>
<proteinExistence type="predicted"/>
<name>A0A556MXH6_9SPHI</name>
<organism evidence="1 2">
    <name type="scientific">Mucilaginibacter corticis</name>
    <dbReference type="NCBI Taxonomy" id="2597670"/>
    <lineage>
        <taxon>Bacteria</taxon>
        <taxon>Pseudomonadati</taxon>
        <taxon>Bacteroidota</taxon>
        <taxon>Sphingobacteriia</taxon>
        <taxon>Sphingobacteriales</taxon>
        <taxon>Sphingobacteriaceae</taxon>
        <taxon>Mucilaginibacter</taxon>
    </lineage>
</organism>